<evidence type="ECO:0000256" key="8">
    <source>
        <dbReference type="ARBA" id="ARBA00023047"/>
    </source>
</evidence>
<evidence type="ECO:0000256" key="4">
    <source>
        <dbReference type="ARBA" id="ARBA00022452"/>
    </source>
</evidence>
<keyword evidence="14" id="KW-0449">Lipoprotein</keyword>
<evidence type="ECO:0000256" key="3">
    <source>
        <dbReference type="ARBA" id="ARBA00022448"/>
    </source>
</evidence>
<name>A0ABU1WEP7_9GAMM</name>
<dbReference type="Proteomes" id="UP001251524">
    <property type="component" value="Unassembled WGS sequence"/>
</dbReference>
<keyword evidence="8" id="KW-0625">Polysaccharide transport</keyword>
<evidence type="ECO:0000256" key="10">
    <source>
        <dbReference type="ARBA" id="ARBA00023114"/>
    </source>
</evidence>
<dbReference type="InterPro" id="IPR054765">
    <property type="entry name" value="SLBB_dom"/>
</dbReference>
<dbReference type="Pfam" id="PF22461">
    <property type="entry name" value="SLBB_2"/>
    <property type="match status" value="1"/>
</dbReference>
<evidence type="ECO:0000256" key="2">
    <source>
        <dbReference type="ARBA" id="ARBA00009450"/>
    </source>
</evidence>
<keyword evidence="9" id="KW-0406">Ion transport</keyword>
<dbReference type="PANTHER" id="PTHR33619:SF3">
    <property type="entry name" value="POLYSACCHARIDE EXPORT PROTEIN GFCE-RELATED"/>
    <property type="match status" value="1"/>
</dbReference>
<evidence type="ECO:0000313" key="18">
    <source>
        <dbReference type="Proteomes" id="UP001251524"/>
    </source>
</evidence>
<evidence type="ECO:0000259" key="15">
    <source>
        <dbReference type="Pfam" id="PF02563"/>
    </source>
</evidence>
<comment type="similarity">
    <text evidence="2">Belongs to the BexD/CtrA/VexA family.</text>
</comment>
<evidence type="ECO:0000256" key="5">
    <source>
        <dbReference type="ARBA" id="ARBA00022597"/>
    </source>
</evidence>
<comment type="subcellular location">
    <subcellularLocation>
        <location evidence="1">Cell outer membrane</location>
        <topology evidence="1">Multi-pass membrane protein</topology>
    </subcellularLocation>
</comment>
<evidence type="ECO:0000256" key="11">
    <source>
        <dbReference type="ARBA" id="ARBA00023136"/>
    </source>
</evidence>
<dbReference type="InterPro" id="IPR003715">
    <property type="entry name" value="Poly_export_N"/>
</dbReference>
<accession>A0ABU1WEP7</accession>
<evidence type="ECO:0000256" key="14">
    <source>
        <dbReference type="ARBA" id="ARBA00023288"/>
    </source>
</evidence>
<evidence type="ECO:0000256" key="7">
    <source>
        <dbReference type="ARBA" id="ARBA00022729"/>
    </source>
</evidence>
<keyword evidence="3" id="KW-0813">Transport</keyword>
<keyword evidence="5" id="KW-0762">Sugar transport</keyword>
<comment type="caution">
    <text evidence="17">The sequence shown here is derived from an EMBL/GenBank/DDBJ whole genome shotgun (WGS) entry which is preliminary data.</text>
</comment>
<dbReference type="InterPro" id="IPR049712">
    <property type="entry name" value="Poly_export"/>
</dbReference>
<dbReference type="Pfam" id="PF02563">
    <property type="entry name" value="Poly_export"/>
    <property type="match status" value="1"/>
</dbReference>
<evidence type="ECO:0000256" key="6">
    <source>
        <dbReference type="ARBA" id="ARBA00022692"/>
    </source>
</evidence>
<reference evidence="17 18" key="1">
    <citation type="submission" date="2023-07" db="EMBL/GenBank/DDBJ databases">
        <title>Sorghum-associated microbial communities from plants grown in Nebraska, USA.</title>
        <authorList>
            <person name="Schachtman D."/>
        </authorList>
    </citation>
    <scope>NUCLEOTIDE SEQUENCE [LARGE SCALE GENOMIC DNA]</scope>
    <source>
        <strain evidence="17 18">BE198</strain>
    </source>
</reference>
<evidence type="ECO:0000256" key="1">
    <source>
        <dbReference type="ARBA" id="ARBA00004571"/>
    </source>
</evidence>
<keyword evidence="12" id="KW-0564">Palmitate</keyword>
<keyword evidence="11" id="KW-0472">Membrane</keyword>
<evidence type="ECO:0000259" key="16">
    <source>
        <dbReference type="Pfam" id="PF22461"/>
    </source>
</evidence>
<feature type="domain" description="SLBB" evidence="16">
    <location>
        <begin position="111"/>
        <end position="190"/>
    </location>
</feature>
<protein>
    <submittedName>
        <fullName evidence="17">Polysaccharide export outer membrane protein</fullName>
    </submittedName>
</protein>
<keyword evidence="13" id="KW-0998">Cell outer membrane</keyword>
<keyword evidence="4" id="KW-1134">Transmembrane beta strand</keyword>
<keyword evidence="7" id="KW-0732">Signal</keyword>
<gene>
    <name evidence="17" type="ORF">J2X06_003082</name>
</gene>
<keyword evidence="10" id="KW-0626">Porin</keyword>
<evidence type="ECO:0000256" key="13">
    <source>
        <dbReference type="ARBA" id="ARBA00023237"/>
    </source>
</evidence>
<dbReference type="EMBL" id="JAVDVY010000003">
    <property type="protein sequence ID" value="MDR7135864.1"/>
    <property type="molecule type" value="Genomic_DNA"/>
</dbReference>
<organism evidence="17 18">
    <name type="scientific">Lysobacter niastensis</name>
    <dbReference type="NCBI Taxonomy" id="380629"/>
    <lineage>
        <taxon>Bacteria</taxon>
        <taxon>Pseudomonadati</taxon>
        <taxon>Pseudomonadota</taxon>
        <taxon>Gammaproteobacteria</taxon>
        <taxon>Lysobacterales</taxon>
        <taxon>Lysobacteraceae</taxon>
        <taxon>Lysobacter</taxon>
    </lineage>
</organism>
<dbReference type="Gene3D" id="3.30.1950.10">
    <property type="entry name" value="wza like domain"/>
    <property type="match status" value="1"/>
</dbReference>
<evidence type="ECO:0000313" key="17">
    <source>
        <dbReference type="EMBL" id="MDR7135864.1"/>
    </source>
</evidence>
<sequence length="216" mass="23169">MCALSLLLSACASQPPQPVLPASDSVASLLGRAEYRVGPSDLLAVSVFQVKDLDREVRVNNAGQISLPLIGTVDAAGRTIGELEGEIASRYGARYLQNPQISVFVKELVSQRITVGGAVGKPGIFPVNSRVTLVQAIALAQGFTDVASHRNVFVFRTVDGQRQFARFDVAAIEAGEQTDPELQGEDVVMVDSSAGKQSLKTLVQLTPFLTVWRVYQ</sequence>
<dbReference type="Gene3D" id="3.10.560.10">
    <property type="entry name" value="Outer membrane lipoprotein wza domain like"/>
    <property type="match status" value="1"/>
</dbReference>
<keyword evidence="6" id="KW-0812">Transmembrane</keyword>
<proteinExistence type="inferred from homology"/>
<evidence type="ECO:0000256" key="12">
    <source>
        <dbReference type="ARBA" id="ARBA00023139"/>
    </source>
</evidence>
<keyword evidence="18" id="KW-1185">Reference proteome</keyword>
<dbReference type="PANTHER" id="PTHR33619">
    <property type="entry name" value="POLYSACCHARIDE EXPORT PROTEIN GFCE-RELATED"/>
    <property type="match status" value="1"/>
</dbReference>
<feature type="domain" description="Polysaccharide export protein N-terminal" evidence="15">
    <location>
        <begin position="33"/>
        <end position="106"/>
    </location>
</feature>
<evidence type="ECO:0000256" key="9">
    <source>
        <dbReference type="ARBA" id="ARBA00023065"/>
    </source>
</evidence>